<keyword evidence="2" id="KW-1185">Reference proteome</keyword>
<name>A0A2A5JTE6_PSEO7</name>
<reference evidence="2" key="1">
    <citation type="journal article" date="2019" name="Genome Announc.">
        <title>Draft Genome Sequence of Pseudoalteromonas piscicida Strain 36Y ROTHPW, an Hypersaline Seawater Isolate from the South Coast of Sonora, Mexico.</title>
        <authorList>
            <person name="Sanchez-Diaz R."/>
            <person name="Molina-Garza Z.J."/>
            <person name="Cruz-Suarez L.E."/>
            <person name="Selvin J."/>
            <person name="Kiran G.S."/>
            <person name="Ibarra-Gamez J.C."/>
            <person name="Gomez-Gil B."/>
            <person name="Galaviz-Silva L."/>
        </authorList>
    </citation>
    <scope>NUCLEOTIDE SEQUENCE [LARGE SCALE GENOMIC DNA]</scope>
    <source>
        <strain evidence="2">36Y_RITHPW</strain>
    </source>
</reference>
<keyword evidence="1" id="KW-0131">Cell cycle</keyword>
<proteinExistence type="predicted"/>
<dbReference type="AlphaFoldDB" id="A0A2A5JTE6"/>
<gene>
    <name evidence="1" type="ORF">CEX98_05385</name>
</gene>
<dbReference type="GO" id="GO:0051301">
    <property type="term" value="P:cell division"/>
    <property type="evidence" value="ECO:0007669"/>
    <property type="project" value="UniProtKB-KW"/>
</dbReference>
<keyword evidence="1" id="KW-0132">Cell division</keyword>
<organism evidence="1 2">
    <name type="scientific">Pseudoalteromonas piscicida</name>
    <dbReference type="NCBI Taxonomy" id="43662"/>
    <lineage>
        <taxon>Bacteria</taxon>
        <taxon>Pseudomonadati</taxon>
        <taxon>Pseudomonadota</taxon>
        <taxon>Gammaproteobacteria</taxon>
        <taxon>Alteromonadales</taxon>
        <taxon>Pseudoalteromonadaceae</taxon>
        <taxon>Pseudoalteromonas</taxon>
    </lineage>
</organism>
<dbReference type="RefSeq" id="WP_099641093.1">
    <property type="nucleotide sequence ID" value="NZ_NKHF01000025.1"/>
</dbReference>
<dbReference type="GO" id="GO:0015035">
    <property type="term" value="F:protein-disulfide reductase activity"/>
    <property type="evidence" value="ECO:0007669"/>
    <property type="project" value="InterPro"/>
</dbReference>
<evidence type="ECO:0000313" key="2">
    <source>
        <dbReference type="Proteomes" id="UP000228621"/>
    </source>
</evidence>
<comment type="caution">
    <text evidence="1">The sequence shown here is derived from an EMBL/GenBank/DDBJ whole genome shotgun (WGS) entry which is preliminary data.</text>
</comment>
<protein>
    <submittedName>
        <fullName evidence="1">Cell division protein</fullName>
    </submittedName>
</protein>
<dbReference type="Pfam" id="PF04134">
    <property type="entry name" value="DCC1-like"/>
    <property type="match status" value="1"/>
</dbReference>
<dbReference type="Proteomes" id="UP000228621">
    <property type="component" value="Unassembled WGS sequence"/>
</dbReference>
<evidence type="ECO:0000313" key="1">
    <source>
        <dbReference type="EMBL" id="PCK32656.1"/>
    </source>
</evidence>
<dbReference type="SUPFAM" id="SSF52833">
    <property type="entry name" value="Thioredoxin-like"/>
    <property type="match status" value="1"/>
</dbReference>
<dbReference type="PANTHER" id="PTHR34290">
    <property type="entry name" value="SI:CH73-390P7.2"/>
    <property type="match status" value="1"/>
</dbReference>
<accession>A0A2A5JTE6</accession>
<sequence length="127" mass="14699">MIVFYDGNCPLCRKEMDALKRVDHADKVELVDIHSNRFQCEFTEISKQDAMEKLHAYNESGELIFGLDVTVAVWKAVGKHRWLSLLRLPGIRWVADKAYLFFAAHRMKISKILMPSQCNIQGNCNRD</sequence>
<dbReference type="InterPro" id="IPR044691">
    <property type="entry name" value="DCC1_Trx"/>
</dbReference>
<dbReference type="InterPro" id="IPR007263">
    <property type="entry name" value="DCC1-like"/>
</dbReference>
<dbReference type="InterPro" id="IPR036249">
    <property type="entry name" value="Thioredoxin-like_sf"/>
</dbReference>
<dbReference type="EMBL" id="NKHF01000025">
    <property type="protein sequence ID" value="PCK32656.1"/>
    <property type="molecule type" value="Genomic_DNA"/>
</dbReference>
<dbReference type="PANTHER" id="PTHR34290:SF2">
    <property type="entry name" value="OS04G0668800 PROTEIN"/>
    <property type="match status" value="1"/>
</dbReference>
<dbReference type="OrthoDB" id="5294764at2"/>